<dbReference type="OrthoDB" id="6160824at2759"/>
<dbReference type="Proteomes" id="UP000634136">
    <property type="component" value="Unassembled WGS sequence"/>
</dbReference>
<sequence>MANPIPQRRRTHHVFLSFRGEDTRHTFTHHLYSKLKQRGIVTFMDNQGLKRGQEIAPELLRAIEESLFSIVVVSENYGSSTWCLEEVKKIVECRKVHGMGVFPVFYGVDPSDVRHQRGSFAEAFAKHEERFGEEKVRGWREALTQLANLSGWESKGRDEGELIESIVDGVWTNLRPKLPSTFDILSGIDSKVEEMNVRVREGLENFYKKGDDTGKPRKFCCFSI</sequence>
<dbReference type="InterPro" id="IPR035897">
    <property type="entry name" value="Toll_tir_struct_dom_sf"/>
</dbReference>
<name>A0A834WA39_9FABA</name>
<evidence type="ECO:0000313" key="3">
    <source>
        <dbReference type="EMBL" id="KAF7815870.1"/>
    </source>
</evidence>
<dbReference type="Pfam" id="PF01582">
    <property type="entry name" value="TIR"/>
    <property type="match status" value="1"/>
</dbReference>
<dbReference type="PANTHER" id="PTHR32009:SF121">
    <property type="entry name" value="SIMILAR TO PART OF DISEASE RESISTANCE PROTEIN-RELATED"/>
    <property type="match status" value="1"/>
</dbReference>
<dbReference type="SMART" id="SM00255">
    <property type="entry name" value="TIR"/>
    <property type="match status" value="1"/>
</dbReference>
<gene>
    <name evidence="3" type="ORF">G2W53_029839</name>
</gene>
<accession>A0A834WA39</accession>
<dbReference type="EMBL" id="JAAIUW010000009">
    <property type="protein sequence ID" value="KAF7815870.1"/>
    <property type="molecule type" value="Genomic_DNA"/>
</dbReference>
<dbReference type="Gene3D" id="3.40.50.10140">
    <property type="entry name" value="Toll/interleukin-1 receptor homology (TIR) domain"/>
    <property type="match status" value="1"/>
</dbReference>
<comment type="caution">
    <text evidence="3">The sequence shown here is derived from an EMBL/GenBank/DDBJ whole genome shotgun (WGS) entry which is preliminary data.</text>
</comment>
<dbReference type="GO" id="GO:0007165">
    <property type="term" value="P:signal transduction"/>
    <property type="evidence" value="ECO:0007669"/>
    <property type="project" value="InterPro"/>
</dbReference>
<evidence type="ECO:0000256" key="1">
    <source>
        <dbReference type="ARBA" id="ARBA00023027"/>
    </source>
</evidence>
<reference evidence="3" key="1">
    <citation type="submission" date="2020-09" db="EMBL/GenBank/DDBJ databases">
        <title>Genome-Enabled Discovery of Anthraquinone Biosynthesis in Senna tora.</title>
        <authorList>
            <person name="Kang S.-H."/>
            <person name="Pandey R.P."/>
            <person name="Lee C.-M."/>
            <person name="Sim J.-S."/>
            <person name="Jeong J.-T."/>
            <person name="Choi B.-S."/>
            <person name="Jung M."/>
            <person name="Ginzburg D."/>
            <person name="Zhao K."/>
            <person name="Won S.Y."/>
            <person name="Oh T.-J."/>
            <person name="Yu Y."/>
            <person name="Kim N.-H."/>
            <person name="Lee O.R."/>
            <person name="Lee T.-H."/>
            <person name="Bashyal P."/>
            <person name="Kim T.-S."/>
            <person name="Lee W.-H."/>
            <person name="Kawkins C."/>
            <person name="Kim C.-K."/>
            <person name="Kim J.S."/>
            <person name="Ahn B.O."/>
            <person name="Rhee S.Y."/>
            <person name="Sohng J.K."/>
        </authorList>
    </citation>
    <scope>NUCLEOTIDE SEQUENCE</scope>
    <source>
        <tissue evidence="3">Leaf</tissue>
    </source>
</reference>
<evidence type="ECO:0000313" key="4">
    <source>
        <dbReference type="Proteomes" id="UP000634136"/>
    </source>
</evidence>
<dbReference type="FunFam" id="3.40.50.10140:FF:000007">
    <property type="entry name" value="Disease resistance protein (TIR-NBS-LRR class)"/>
    <property type="match status" value="1"/>
</dbReference>
<keyword evidence="1" id="KW-0520">NAD</keyword>
<keyword evidence="4" id="KW-1185">Reference proteome</keyword>
<protein>
    <submittedName>
        <fullName evidence="3">TMV resistance protein N-like isoform X1</fullName>
    </submittedName>
</protein>
<dbReference type="PANTHER" id="PTHR32009">
    <property type="entry name" value="TMV RESISTANCE PROTEIN N-LIKE"/>
    <property type="match status" value="1"/>
</dbReference>
<proteinExistence type="predicted"/>
<evidence type="ECO:0000259" key="2">
    <source>
        <dbReference type="PROSITE" id="PS50104"/>
    </source>
</evidence>
<dbReference type="SUPFAM" id="SSF52200">
    <property type="entry name" value="Toll/Interleukin receptor TIR domain"/>
    <property type="match status" value="1"/>
</dbReference>
<dbReference type="AlphaFoldDB" id="A0A834WA39"/>
<dbReference type="InterPro" id="IPR000157">
    <property type="entry name" value="TIR_dom"/>
</dbReference>
<organism evidence="3 4">
    <name type="scientific">Senna tora</name>
    <dbReference type="NCBI Taxonomy" id="362788"/>
    <lineage>
        <taxon>Eukaryota</taxon>
        <taxon>Viridiplantae</taxon>
        <taxon>Streptophyta</taxon>
        <taxon>Embryophyta</taxon>
        <taxon>Tracheophyta</taxon>
        <taxon>Spermatophyta</taxon>
        <taxon>Magnoliopsida</taxon>
        <taxon>eudicotyledons</taxon>
        <taxon>Gunneridae</taxon>
        <taxon>Pentapetalae</taxon>
        <taxon>rosids</taxon>
        <taxon>fabids</taxon>
        <taxon>Fabales</taxon>
        <taxon>Fabaceae</taxon>
        <taxon>Caesalpinioideae</taxon>
        <taxon>Cassia clade</taxon>
        <taxon>Senna</taxon>
    </lineage>
</organism>
<dbReference type="PROSITE" id="PS50104">
    <property type="entry name" value="TIR"/>
    <property type="match status" value="1"/>
</dbReference>
<feature type="domain" description="TIR" evidence="2">
    <location>
        <begin position="10"/>
        <end position="178"/>
    </location>
</feature>